<dbReference type="Proteomes" id="UP001597440">
    <property type="component" value="Unassembled WGS sequence"/>
</dbReference>
<evidence type="ECO:0000259" key="2">
    <source>
        <dbReference type="Pfam" id="PF04773"/>
    </source>
</evidence>
<feature type="transmembrane region" description="Helical" evidence="1">
    <location>
        <begin position="88"/>
        <end position="106"/>
    </location>
</feature>
<keyword evidence="1" id="KW-0812">Transmembrane</keyword>
<comment type="caution">
    <text evidence="4">The sequence shown here is derived from an EMBL/GenBank/DDBJ whole genome shotgun (WGS) entry which is preliminary data.</text>
</comment>
<keyword evidence="1" id="KW-0472">Membrane</keyword>
<evidence type="ECO:0000256" key="1">
    <source>
        <dbReference type="SAM" id="Phobius"/>
    </source>
</evidence>
<evidence type="ECO:0000313" key="4">
    <source>
        <dbReference type="EMBL" id="MFD2554520.1"/>
    </source>
</evidence>
<dbReference type="InterPro" id="IPR012373">
    <property type="entry name" value="Ferrdict_sens_TM"/>
</dbReference>
<dbReference type="InterPro" id="IPR006860">
    <property type="entry name" value="FecR"/>
</dbReference>
<sequence length="389" mass="43641">MNKQYINHLYKQYQSGKLTEQEQKDWHRFVTDSGQDQALLDLIDADWYRTDSNVMPLSRQMQEDIFQDIIKQPQIAPSPRRIISWSRIAVAASIVGLFTIMGLYLYKSQPVDSPLSLESHDIVPGKAGATLTMADGTIINLSDAATGELAQQSGLRITKDSTGQLSYEIADATGHIHPMLNNVRTSKGESYRIRLPDGSLISLNASSSIHFTTPLIQHGRRTVRLEGEGYFEIAKDSDHPFIVETDQQKVQVLGTHFNITAYPDQKITKTTLLEGSIDITAFGQAQRLKPGQQAILKDNNLQVQNIAAPQQSVAWKNEEFVFDNTSLEDIMTQISRWYNVDISYSPQVIDPGFGGSISRSRPIEEVLRALEKTEGVHFKIQGRRILVMP</sequence>
<organism evidence="4 5">
    <name type="scientific">Sphingobacterium tabacisoli</name>
    <dbReference type="NCBI Taxonomy" id="2044855"/>
    <lineage>
        <taxon>Bacteria</taxon>
        <taxon>Pseudomonadati</taxon>
        <taxon>Bacteroidota</taxon>
        <taxon>Sphingobacteriia</taxon>
        <taxon>Sphingobacteriales</taxon>
        <taxon>Sphingobacteriaceae</taxon>
        <taxon>Sphingobacterium</taxon>
    </lineage>
</organism>
<evidence type="ECO:0000259" key="3">
    <source>
        <dbReference type="Pfam" id="PF16344"/>
    </source>
</evidence>
<dbReference type="Gene3D" id="2.60.120.1440">
    <property type="match status" value="1"/>
</dbReference>
<dbReference type="RefSeq" id="WP_210352929.1">
    <property type="nucleotide sequence ID" value="NZ_JAEQMU010000001.1"/>
</dbReference>
<reference evidence="5" key="1">
    <citation type="journal article" date="2019" name="Int. J. Syst. Evol. Microbiol.">
        <title>The Global Catalogue of Microorganisms (GCM) 10K type strain sequencing project: providing services to taxonomists for standard genome sequencing and annotation.</title>
        <authorList>
            <consortium name="The Broad Institute Genomics Platform"/>
            <consortium name="The Broad Institute Genome Sequencing Center for Infectious Disease"/>
            <person name="Wu L."/>
            <person name="Ma J."/>
        </authorList>
    </citation>
    <scope>NUCLEOTIDE SEQUENCE [LARGE SCALE GENOMIC DNA]</scope>
    <source>
        <strain evidence="5">KCTC 52298</strain>
    </source>
</reference>
<dbReference type="Gene3D" id="3.55.50.30">
    <property type="match status" value="1"/>
</dbReference>
<name>A0ABW5L1X6_9SPHI</name>
<evidence type="ECO:0000313" key="5">
    <source>
        <dbReference type="Proteomes" id="UP001597440"/>
    </source>
</evidence>
<dbReference type="PANTHER" id="PTHR30273">
    <property type="entry name" value="PERIPLASMIC SIGNAL SENSOR AND SIGMA FACTOR ACTIVATOR FECR-RELATED"/>
    <property type="match status" value="1"/>
</dbReference>
<dbReference type="PANTHER" id="PTHR30273:SF2">
    <property type="entry name" value="PROTEIN FECR"/>
    <property type="match status" value="1"/>
</dbReference>
<dbReference type="EMBL" id="JBHULD010000014">
    <property type="protein sequence ID" value="MFD2554520.1"/>
    <property type="molecule type" value="Genomic_DNA"/>
</dbReference>
<keyword evidence="5" id="KW-1185">Reference proteome</keyword>
<proteinExistence type="predicted"/>
<feature type="domain" description="FecR protein" evidence="2">
    <location>
        <begin position="182"/>
        <end position="277"/>
    </location>
</feature>
<dbReference type="InterPro" id="IPR032508">
    <property type="entry name" value="FecR_C"/>
</dbReference>
<dbReference type="Pfam" id="PF04773">
    <property type="entry name" value="FecR"/>
    <property type="match status" value="1"/>
</dbReference>
<dbReference type="Pfam" id="PF16344">
    <property type="entry name" value="FecR_C"/>
    <property type="match status" value="1"/>
</dbReference>
<gene>
    <name evidence="4" type="ORF">ACFSQW_08970</name>
</gene>
<accession>A0ABW5L1X6</accession>
<feature type="domain" description="Protein FecR C-terminal" evidence="3">
    <location>
        <begin position="319"/>
        <end position="387"/>
    </location>
</feature>
<protein>
    <submittedName>
        <fullName evidence="4">FecR family protein</fullName>
    </submittedName>
</protein>
<keyword evidence="1" id="KW-1133">Transmembrane helix</keyword>